<name>A0A3E0GTG0_9PSEU</name>
<dbReference type="PRINTS" id="PR00364">
    <property type="entry name" value="DISEASERSIST"/>
</dbReference>
<dbReference type="PANTHER" id="PTHR47691">
    <property type="entry name" value="REGULATOR-RELATED"/>
    <property type="match status" value="1"/>
</dbReference>
<evidence type="ECO:0000256" key="2">
    <source>
        <dbReference type="ARBA" id="ARBA00023125"/>
    </source>
</evidence>
<dbReference type="InterPro" id="IPR016032">
    <property type="entry name" value="Sig_transdc_resp-reg_C-effctor"/>
</dbReference>
<dbReference type="OrthoDB" id="9812579at2"/>
<dbReference type="CDD" id="cd15831">
    <property type="entry name" value="BTAD"/>
    <property type="match status" value="1"/>
</dbReference>
<dbReference type="Pfam" id="PF13401">
    <property type="entry name" value="AAA_22"/>
    <property type="match status" value="1"/>
</dbReference>
<evidence type="ECO:0000313" key="5">
    <source>
        <dbReference type="EMBL" id="REH26210.1"/>
    </source>
</evidence>
<comment type="similarity">
    <text evidence="1">Belongs to the AfsR/DnrI/RedD regulatory family.</text>
</comment>
<feature type="domain" description="OmpR/PhoB-type" evidence="4">
    <location>
        <begin position="1"/>
        <end position="91"/>
    </location>
</feature>
<evidence type="ECO:0000313" key="6">
    <source>
        <dbReference type="Proteomes" id="UP000256269"/>
    </source>
</evidence>
<dbReference type="PROSITE" id="PS51755">
    <property type="entry name" value="OMPR_PHOB"/>
    <property type="match status" value="1"/>
</dbReference>
<evidence type="ECO:0000256" key="3">
    <source>
        <dbReference type="PROSITE-ProRule" id="PRU01091"/>
    </source>
</evidence>
<dbReference type="GO" id="GO:0003677">
    <property type="term" value="F:DNA binding"/>
    <property type="evidence" value="ECO:0007669"/>
    <property type="project" value="UniProtKB-UniRule"/>
</dbReference>
<reference evidence="5 6" key="1">
    <citation type="submission" date="2018-08" db="EMBL/GenBank/DDBJ databases">
        <title>Genomic Encyclopedia of Archaeal and Bacterial Type Strains, Phase II (KMG-II): from individual species to whole genera.</title>
        <authorList>
            <person name="Goeker M."/>
        </authorList>
    </citation>
    <scope>NUCLEOTIDE SEQUENCE [LARGE SCALE GENOMIC DNA]</scope>
    <source>
        <strain evidence="5 6">DSM 45791</strain>
    </source>
</reference>
<dbReference type="InterPro" id="IPR005158">
    <property type="entry name" value="BTAD"/>
</dbReference>
<dbReference type="InterPro" id="IPR036388">
    <property type="entry name" value="WH-like_DNA-bd_sf"/>
</dbReference>
<accession>A0A3E0GTG0</accession>
<protein>
    <submittedName>
        <fullName evidence="5">Transcriptional regulator</fullName>
    </submittedName>
</protein>
<dbReference type="PANTHER" id="PTHR47691:SF3">
    <property type="entry name" value="HTH-TYPE TRANSCRIPTIONAL REGULATOR RV0890C-RELATED"/>
    <property type="match status" value="1"/>
</dbReference>
<keyword evidence="2 3" id="KW-0238">DNA-binding</keyword>
<evidence type="ECO:0000256" key="1">
    <source>
        <dbReference type="ARBA" id="ARBA00005820"/>
    </source>
</evidence>
<dbReference type="InterPro" id="IPR001867">
    <property type="entry name" value="OmpR/PhoB-type_DNA-bd"/>
</dbReference>
<dbReference type="InterPro" id="IPR011990">
    <property type="entry name" value="TPR-like_helical_dom_sf"/>
</dbReference>
<gene>
    <name evidence="5" type="ORF">BCF44_13465</name>
</gene>
<dbReference type="SUPFAM" id="SSF52540">
    <property type="entry name" value="P-loop containing nucleoside triphosphate hydrolases"/>
    <property type="match status" value="1"/>
</dbReference>
<dbReference type="Gene3D" id="1.25.40.10">
    <property type="entry name" value="Tetratricopeptide repeat domain"/>
    <property type="match status" value="1"/>
</dbReference>
<dbReference type="Pfam" id="PF03704">
    <property type="entry name" value="BTAD"/>
    <property type="match status" value="1"/>
</dbReference>
<dbReference type="SUPFAM" id="SSF46894">
    <property type="entry name" value="C-terminal effector domain of the bipartite response regulators"/>
    <property type="match status" value="1"/>
</dbReference>
<proteinExistence type="inferred from homology"/>
<comment type="caution">
    <text evidence="5">The sequence shown here is derived from an EMBL/GenBank/DDBJ whole genome shotgun (WGS) entry which is preliminary data.</text>
</comment>
<dbReference type="GO" id="GO:0000160">
    <property type="term" value="P:phosphorelay signal transduction system"/>
    <property type="evidence" value="ECO:0007669"/>
    <property type="project" value="InterPro"/>
</dbReference>
<dbReference type="SUPFAM" id="SSF48452">
    <property type="entry name" value="TPR-like"/>
    <property type="match status" value="2"/>
</dbReference>
<feature type="DNA-binding region" description="OmpR/PhoB-type" evidence="3">
    <location>
        <begin position="1"/>
        <end position="91"/>
    </location>
</feature>
<dbReference type="Gene3D" id="1.10.10.10">
    <property type="entry name" value="Winged helix-like DNA-binding domain superfamily/Winged helix DNA-binding domain"/>
    <property type="match status" value="1"/>
</dbReference>
<dbReference type="Gene3D" id="3.40.50.300">
    <property type="entry name" value="P-loop containing nucleotide triphosphate hydrolases"/>
    <property type="match status" value="1"/>
</dbReference>
<dbReference type="InterPro" id="IPR049945">
    <property type="entry name" value="AAA_22"/>
</dbReference>
<dbReference type="EMBL" id="QUNO01000034">
    <property type="protein sequence ID" value="REH26210.1"/>
    <property type="molecule type" value="Genomic_DNA"/>
</dbReference>
<dbReference type="InterPro" id="IPR027417">
    <property type="entry name" value="P-loop_NTPase"/>
</dbReference>
<dbReference type="SMART" id="SM01043">
    <property type="entry name" value="BTAD"/>
    <property type="match status" value="1"/>
</dbReference>
<dbReference type="GO" id="GO:0043531">
    <property type="term" value="F:ADP binding"/>
    <property type="evidence" value="ECO:0007669"/>
    <property type="project" value="InterPro"/>
</dbReference>
<evidence type="ECO:0000259" key="4">
    <source>
        <dbReference type="PROSITE" id="PS51755"/>
    </source>
</evidence>
<dbReference type="SMART" id="SM00862">
    <property type="entry name" value="Trans_reg_C"/>
    <property type="match status" value="1"/>
</dbReference>
<dbReference type="AlphaFoldDB" id="A0A3E0GTG0"/>
<organism evidence="5 6">
    <name type="scientific">Kutzneria buriramensis</name>
    <dbReference type="NCBI Taxonomy" id="1045776"/>
    <lineage>
        <taxon>Bacteria</taxon>
        <taxon>Bacillati</taxon>
        <taxon>Actinomycetota</taxon>
        <taxon>Actinomycetes</taxon>
        <taxon>Pseudonocardiales</taxon>
        <taxon>Pseudonocardiaceae</taxon>
        <taxon>Kutzneria</taxon>
    </lineage>
</organism>
<sequence length="906" mass="98892">MELRLLGPVRAQVGDEVLPLGPRQQRLALAVLALEVNRPISVDRLVRWIWPDHPPRSAPHAVRVQISNLRSILAGCDVEITTEGGAYLLRADPLTVDVHRFLDGVARARAAPNDRARVALLDQAIDLWTGPTLADTITPDVRDRLCGGIEESRLLALEDRFDAMLRLGEHHQILGAVTDLAEGYPTRERLVGQLMLALHRTGQSGKALDVAQRTRALLADELGIDPGAELRRLELGILREDKALDAPVDAAVTIIPEPRNRLIGRGPDVTALVDHLATTRLLTLTGPGGVGKTRLAMEAARRMSAHVADGVTVVSLGPVRDPNLVLATIAGSLTIRDTAGVPLRTTLQVHLRDRQLLLVLDNMEHLLDAVGDVGWLLDAVQGLTVLVTSRSPLRLTGERLRPVEPLDSHAAAELFTERAEQAGANDLEPDAVAAICERLDGLPLAIELAAARTRLLSPSALRDQLMRSYDLLSDGARDLPIRHQALSATMRWSYDLLTGEERRMLHAVAVFEGGATLPAITAVAGVEPLRLLGALLDASLITRQDDRFAMLETIRVFALAQADLPELRERHAAWVEQFLADARHGVEGPDPREWFDRLVREQGNLRAAMRWMLDRGQHERCAAALVFLRYWIICGKLGEYRQWALQVLAGELSVGARARVLGLYGFAVFGTDRAEGDRVTDEAVRLARQTGDPRVLAPTLLMRAHVAMWLERDDVAAAAFAEAEEPFRQLGSAPILAAVRAAWTAVAAPEDAAQVLAELEAERREAGGTWDLGVTLIYLGLALIRRGDWDRAERVVLDAIASLHQFGAGAMMMYALNYLSVTAAHTGRHRRSARLAGAAAVLVEQFGPSMFEIAVTQLTRQATEIVRTELGSEVFDALYAEGRAMTFRQAVAMSRTQADEHAPPAG</sequence>
<dbReference type="RefSeq" id="WP_147329018.1">
    <property type="nucleotide sequence ID" value="NZ_CP144375.1"/>
</dbReference>
<keyword evidence="6" id="KW-1185">Reference proteome</keyword>
<dbReference type="GO" id="GO:0006355">
    <property type="term" value="P:regulation of DNA-templated transcription"/>
    <property type="evidence" value="ECO:0007669"/>
    <property type="project" value="InterPro"/>
</dbReference>
<dbReference type="Proteomes" id="UP000256269">
    <property type="component" value="Unassembled WGS sequence"/>
</dbReference>